<evidence type="ECO:0000313" key="6">
    <source>
        <dbReference type="Proteomes" id="UP000035579"/>
    </source>
</evidence>
<dbReference type="SUPFAM" id="SSF141066">
    <property type="entry name" value="ICP-like"/>
    <property type="match status" value="1"/>
</dbReference>
<dbReference type="EMBL" id="QUMU01000001">
    <property type="protein sequence ID" value="REG37365.1"/>
    <property type="molecule type" value="Genomic_DNA"/>
</dbReference>
<feature type="compositionally biased region" description="Basic and acidic residues" evidence="3">
    <location>
        <begin position="89"/>
        <end position="132"/>
    </location>
</feature>
<dbReference type="InterPro" id="IPR036331">
    <property type="entry name" value="Chagasin-like_sf"/>
</dbReference>
<dbReference type="RefSeq" id="WP_047858343.1">
    <property type="nucleotide sequence ID" value="NZ_CP011509.1"/>
</dbReference>
<accession>A0AAC8QBR7</accession>
<evidence type="ECO:0000256" key="3">
    <source>
        <dbReference type="SAM" id="MobiDB-lite"/>
    </source>
</evidence>
<feature type="compositionally biased region" description="Low complexity" evidence="3">
    <location>
        <begin position="9"/>
        <end position="45"/>
    </location>
</feature>
<keyword evidence="1" id="KW-0646">Protease inhibitor</keyword>
<dbReference type="KEGG" id="age:AA314_06197"/>
<evidence type="ECO:0000256" key="1">
    <source>
        <dbReference type="ARBA" id="ARBA00022690"/>
    </source>
</evidence>
<sequence length="470" mass="49899">MAKPRSGAKKATPAAKKVKSTKPGVLKTASKSVAKAAAKLVTKAAGNAKQQEKKAPAEKKAAPAAAAKKTAAKAATKVKEVAVKAAAKVKEVVAPKGKEKEPVPKAKEKDKEAAPPPKGKEKESAPKGKGREAAAAPPAVEKPRPRATKLPPMAEPLNKRDLEQLLTAGAGRGVVGEGSLKGRLTVIDGLPNLVVVGRDKRELTFILQGPDQEVLPAYLDHKVSVSGLIKKTTNYGGTVDVRKFSAKKPEVEEPTPEPVETEIRLRYLSPGEVSQVISAGMGAGMKGFAALRGNLEMTGDEFVLVVSNGGTRQQVSYILEGKGAKGLRKYLGHTLSVTGVVDKSSGWGGRIDVENVEPRPSDIRPISREGLDSVHVEGEQSTTIEVKLNHAFTVRLPEQAGFTWAIEPTAAKRVGLREANFEPGSEGTATREFFFTPRNPGTSDVEFFLAKAFNPGQVERSFKLTVTVKP</sequence>
<feature type="region of interest" description="Disordered" evidence="3">
    <location>
        <begin position="89"/>
        <end position="154"/>
    </location>
</feature>
<proteinExistence type="predicted"/>
<dbReference type="Proteomes" id="UP000035579">
    <property type="component" value="Chromosome"/>
</dbReference>
<dbReference type="Proteomes" id="UP000256345">
    <property type="component" value="Unassembled WGS sequence"/>
</dbReference>
<feature type="compositionally biased region" description="Basic and acidic residues" evidence="3">
    <location>
        <begin position="50"/>
        <end position="61"/>
    </location>
</feature>
<evidence type="ECO:0000256" key="2">
    <source>
        <dbReference type="ARBA" id="ARBA00022704"/>
    </source>
</evidence>
<keyword evidence="7" id="KW-1185">Reference proteome</keyword>
<keyword evidence="2" id="KW-0789">Thiol protease inhibitor</keyword>
<reference evidence="5 7" key="2">
    <citation type="submission" date="2018-08" db="EMBL/GenBank/DDBJ databases">
        <title>Genomic Encyclopedia of Archaeal and Bacterial Type Strains, Phase II (KMG-II): from individual species to whole genera.</title>
        <authorList>
            <person name="Goeker M."/>
        </authorList>
    </citation>
    <scope>NUCLEOTIDE SEQUENCE [LARGE SCALE GENOMIC DNA]</scope>
    <source>
        <strain evidence="5 7">DSM 2261</strain>
    </source>
</reference>
<dbReference type="AlphaFoldDB" id="A0AAC8QBR7"/>
<evidence type="ECO:0000313" key="7">
    <source>
        <dbReference type="Proteomes" id="UP000256345"/>
    </source>
</evidence>
<feature type="compositionally biased region" description="Low complexity" evidence="3">
    <location>
        <begin position="62"/>
        <end position="75"/>
    </location>
</feature>
<evidence type="ECO:0000313" key="5">
    <source>
        <dbReference type="EMBL" id="REG37365.1"/>
    </source>
</evidence>
<protein>
    <submittedName>
        <fullName evidence="5">Chagasin family peptidase inhibitor I42</fullName>
    </submittedName>
    <submittedName>
        <fullName evidence="4">Twin-arginine translocation protein TatB</fullName>
    </submittedName>
</protein>
<dbReference type="GO" id="GO:0004869">
    <property type="term" value="F:cysteine-type endopeptidase inhibitor activity"/>
    <property type="evidence" value="ECO:0007669"/>
    <property type="project" value="UniProtKB-KW"/>
</dbReference>
<feature type="region of interest" description="Disordered" evidence="3">
    <location>
        <begin position="1"/>
        <end position="76"/>
    </location>
</feature>
<evidence type="ECO:0000313" key="4">
    <source>
        <dbReference type="EMBL" id="AKJ04571.1"/>
    </source>
</evidence>
<reference evidence="4 6" key="1">
    <citation type="submission" date="2015-05" db="EMBL/GenBank/DDBJ databases">
        <title>Genome assembly of Archangium gephyra DSM 2261.</title>
        <authorList>
            <person name="Sharma G."/>
            <person name="Subramanian S."/>
        </authorList>
    </citation>
    <scope>NUCLEOTIDE SEQUENCE [LARGE SCALE GENOMIC DNA]</scope>
    <source>
        <strain evidence="4 6">DSM 2261</strain>
    </source>
</reference>
<dbReference type="Gene3D" id="2.60.40.2020">
    <property type="match status" value="1"/>
</dbReference>
<organism evidence="4 6">
    <name type="scientific">Archangium gephyra</name>
    <dbReference type="NCBI Taxonomy" id="48"/>
    <lineage>
        <taxon>Bacteria</taxon>
        <taxon>Pseudomonadati</taxon>
        <taxon>Myxococcota</taxon>
        <taxon>Myxococcia</taxon>
        <taxon>Myxococcales</taxon>
        <taxon>Cystobacterineae</taxon>
        <taxon>Archangiaceae</taxon>
        <taxon>Archangium</taxon>
    </lineage>
</organism>
<gene>
    <name evidence="4" type="ORF">AA314_06197</name>
    <name evidence="5" type="ORF">ATI61_101349</name>
</gene>
<name>A0AAC8QBR7_9BACT</name>
<dbReference type="EMBL" id="CP011509">
    <property type="protein sequence ID" value="AKJ04571.1"/>
    <property type="molecule type" value="Genomic_DNA"/>
</dbReference>